<dbReference type="EC" id="2.7.13.3" evidence="3"/>
<dbReference type="SMART" id="SM00304">
    <property type="entry name" value="HAMP"/>
    <property type="match status" value="1"/>
</dbReference>
<evidence type="ECO:0000256" key="10">
    <source>
        <dbReference type="ARBA" id="ARBA00022840"/>
    </source>
</evidence>
<comment type="caution">
    <text evidence="20">The sequence shown here is derived from an EMBL/GenBank/DDBJ whole genome shotgun (WGS) entry which is preliminary data.</text>
</comment>
<comment type="catalytic activity">
    <reaction evidence="1">
        <text>ATP + protein L-histidine = ADP + protein N-phospho-L-histidine.</text>
        <dbReference type="EC" id="2.7.13.3"/>
    </reaction>
</comment>
<dbReference type="GO" id="GO:0000155">
    <property type="term" value="F:phosphorelay sensor kinase activity"/>
    <property type="evidence" value="ECO:0007669"/>
    <property type="project" value="InterPro"/>
</dbReference>
<feature type="transmembrane region" description="Helical" evidence="17">
    <location>
        <begin position="164"/>
        <end position="189"/>
    </location>
</feature>
<dbReference type="GO" id="GO:0005524">
    <property type="term" value="F:ATP binding"/>
    <property type="evidence" value="ECO:0007669"/>
    <property type="project" value="UniProtKB-KW"/>
</dbReference>
<dbReference type="InterPro" id="IPR036890">
    <property type="entry name" value="HATPase_C_sf"/>
</dbReference>
<keyword evidence="21" id="KW-1185">Reference proteome</keyword>
<organism evidence="20 21">
    <name type="scientific">Oceanobacillus sojae</name>
    <dbReference type="NCBI Taxonomy" id="582851"/>
    <lineage>
        <taxon>Bacteria</taxon>
        <taxon>Bacillati</taxon>
        <taxon>Bacillota</taxon>
        <taxon>Bacilli</taxon>
        <taxon>Bacillales</taxon>
        <taxon>Bacillaceae</taxon>
        <taxon>Oceanobacillus</taxon>
    </lineage>
</organism>
<dbReference type="Gene3D" id="6.10.340.10">
    <property type="match status" value="1"/>
</dbReference>
<keyword evidence="10" id="KW-0067">ATP-binding</keyword>
<proteinExistence type="predicted"/>
<dbReference type="SMART" id="SM00388">
    <property type="entry name" value="HisKA"/>
    <property type="match status" value="1"/>
</dbReference>
<name>A0A511ZN09_9BACI</name>
<reference evidence="20 21" key="1">
    <citation type="submission" date="2019-07" db="EMBL/GenBank/DDBJ databases">
        <title>Whole genome shotgun sequence of Oceanobacillus sojae NBRC 105379.</title>
        <authorList>
            <person name="Hosoyama A."/>
            <person name="Uohara A."/>
            <person name="Ohji S."/>
            <person name="Ichikawa N."/>
        </authorList>
    </citation>
    <scope>NUCLEOTIDE SEQUENCE [LARGE SCALE GENOMIC DNA]</scope>
    <source>
        <strain evidence="20 21">NBRC 105379</strain>
    </source>
</reference>
<keyword evidence="5" id="KW-0597">Phosphoprotein</keyword>
<evidence type="ECO:0000259" key="18">
    <source>
        <dbReference type="PROSITE" id="PS50109"/>
    </source>
</evidence>
<protein>
    <recommendedName>
        <fullName evidence="16">Heme sensor protein HssS</fullName>
        <ecNumber evidence="3">2.7.13.3</ecNumber>
    </recommendedName>
</protein>
<keyword evidence="13" id="KW-0843">Virulence</keyword>
<evidence type="ECO:0000256" key="13">
    <source>
        <dbReference type="ARBA" id="ARBA00023026"/>
    </source>
</evidence>
<keyword evidence="12" id="KW-0902">Two-component regulatory system</keyword>
<dbReference type="InterPro" id="IPR003660">
    <property type="entry name" value="HAMP_dom"/>
</dbReference>
<dbReference type="Pfam" id="PF02518">
    <property type="entry name" value="HATPase_c"/>
    <property type="match status" value="1"/>
</dbReference>
<dbReference type="Gene3D" id="3.30.565.10">
    <property type="entry name" value="Histidine kinase-like ATPase, C-terminal domain"/>
    <property type="match status" value="1"/>
</dbReference>
<evidence type="ECO:0000256" key="8">
    <source>
        <dbReference type="ARBA" id="ARBA00022741"/>
    </source>
</evidence>
<dbReference type="InterPro" id="IPR050398">
    <property type="entry name" value="HssS/ArlS-like"/>
</dbReference>
<keyword evidence="7 17" id="KW-0812">Transmembrane</keyword>
<feature type="domain" description="Histidine kinase" evidence="18">
    <location>
        <begin position="247"/>
        <end position="462"/>
    </location>
</feature>
<keyword evidence="8" id="KW-0547">Nucleotide-binding</keyword>
<evidence type="ECO:0000256" key="17">
    <source>
        <dbReference type="SAM" id="Phobius"/>
    </source>
</evidence>
<evidence type="ECO:0000256" key="16">
    <source>
        <dbReference type="ARBA" id="ARBA00040841"/>
    </source>
</evidence>
<evidence type="ECO:0000313" key="20">
    <source>
        <dbReference type="EMBL" id="GEN88833.1"/>
    </source>
</evidence>
<dbReference type="InterPro" id="IPR003661">
    <property type="entry name" value="HisK_dim/P_dom"/>
</dbReference>
<evidence type="ECO:0000256" key="5">
    <source>
        <dbReference type="ARBA" id="ARBA00022553"/>
    </source>
</evidence>
<dbReference type="PRINTS" id="PR00344">
    <property type="entry name" value="BCTRLSENSOR"/>
</dbReference>
<dbReference type="FunFam" id="1.10.287.130:FF:000001">
    <property type="entry name" value="Two-component sensor histidine kinase"/>
    <property type="match status" value="1"/>
</dbReference>
<evidence type="ECO:0000256" key="12">
    <source>
        <dbReference type="ARBA" id="ARBA00023012"/>
    </source>
</evidence>
<gene>
    <name evidence="20" type="ORF">OSO01_35720</name>
</gene>
<evidence type="ECO:0000256" key="14">
    <source>
        <dbReference type="ARBA" id="ARBA00023136"/>
    </source>
</evidence>
<dbReference type="GO" id="GO:0005886">
    <property type="term" value="C:plasma membrane"/>
    <property type="evidence" value="ECO:0007669"/>
    <property type="project" value="UniProtKB-SubCell"/>
</dbReference>
<evidence type="ECO:0000256" key="15">
    <source>
        <dbReference type="ARBA" id="ARBA00037219"/>
    </source>
</evidence>
<dbReference type="PANTHER" id="PTHR45528">
    <property type="entry name" value="SENSOR HISTIDINE KINASE CPXA"/>
    <property type="match status" value="1"/>
</dbReference>
<dbReference type="STRING" id="582851.GCA_900162665_01723"/>
<dbReference type="AlphaFoldDB" id="A0A511ZN09"/>
<keyword evidence="4" id="KW-1003">Cell membrane</keyword>
<dbReference type="InterPro" id="IPR003594">
    <property type="entry name" value="HATPase_dom"/>
</dbReference>
<keyword evidence="11 17" id="KW-1133">Transmembrane helix</keyword>
<keyword evidence="14 17" id="KW-0472">Membrane</keyword>
<dbReference type="RefSeq" id="WP_307725854.1">
    <property type="nucleotide sequence ID" value="NZ_BJYM01000016.1"/>
</dbReference>
<evidence type="ECO:0000256" key="9">
    <source>
        <dbReference type="ARBA" id="ARBA00022777"/>
    </source>
</evidence>
<comment type="subcellular location">
    <subcellularLocation>
        <location evidence="2">Cell membrane</location>
        <topology evidence="2">Multi-pass membrane protein</topology>
    </subcellularLocation>
</comment>
<dbReference type="Proteomes" id="UP000321558">
    <property type="component" value="Unassembled WGS sequence"/>
</dbReference>
<dbReference type="CDD" id="cd06225">
    <property type="entry name" value="HAMP"/>
    <property type="match status" value="1"/>
</dbReference>
<keyword evidence="6" id="KW-0808">Transferase</keyword>
<evidence type="ECO:0000256" key="2">
    <source>
        <dbReference type="ARBA" id="ARBA00004651"/>
    </source>
</evidence>
<evidence type="ECO:0000256" key="4">
    <source>
        <dbReference type="ARBA" id="ARBA00022475"/>
    </source>
</evidence>
<dbReference type="SUPFAM" id="SSF47384">
    <property type="entry name" value="Homodimeric domain of signal transducing histidine kinase"/>
    <property type="match status" value="1"/>
</dbReference>
<keyword evidence="9 20" id="KW-0418">Kinase</keyword>
<dbReference type="PROSITE" id="PS50109">
    <property type="entry name" value="HIS_KIN"/>
    <property type="match status" value="1"/>
</dbReference>
<dbReference type="FunFam" id="3.30.565.10:FF:000006">
    <property type="entry name" value="Sensor histidine kinase WalK"/>
    <property type="match status" value="1"/>
</dbReference>
<dbReference type="SMART" id="SM00387">
    <property type="entry name" value="HATPase_c"/>
    <property type="match status" value="1"/>
</dbReference>
<evidence type="ECO:0000256" key="6">
    <source>
        <dbReference type="ARBA" id="ARBA00022679"/>
    </source>
</evidence>
<dbReference type="PROSITE" id="PS50885">
    <property type="entry name" value="HAMP"/>
    <property type="match status" value="1"/>
</dbReference>
<accession>A0A511ZN09</accession>
<feature type="domain" description="HAMP" evidence="19">
    <location>
        <begin position="186"/>
        <end position="239"/>
    </location>
</feature>
<dbReference type="PANTHER" id="PTHR45528:SF11">
    <property type="entry name" value="HISTIDINE KINASE"/>
    <property type="match status" value="1"/>
</dbReference>
<dbReference type="InterPro" id="IPR004358">
    <property type="entry name" value="Sig_transdc_His_kin-like_C"/>
</dbReference>
<feature type="transmembrane region" description="Helical" evidence="17">
    <location>
        <begin position="6"/>
        <end position="27"/>
    </location>
</feature>
<dbReference type="InterPro" id="IPR005467">
    <property type="entry name" value="His_kinase_dom"/>
</dbReference>
<evidence type="ECO:0000256" key="3">
    <source>
        <dbReference type="ARBA" id="ARBA00012438"/>
    </source>
</evidence>
<evidence type="ECO:0000256" key="1">
    <source>
        <dbReference type="ARBA" id="ARBA00000085"/>
    </source>
</evidence>
<evidence type="ECO:0000256" key="11">
    <source>
        <dbReference type="ARBA" id="ARBA00022989"/>
    </source>
</evidence>
<dbReference type="CDD" id="cd00075">
    <property type="entry name" value="HATPase"/>
    <property type="match status" value="1"/>
</dbReference>
<evidence type="ECO:0000313" key="21">
    <source>
        <dbReference type="Proteomes" id="UP000321558"/>
    </source>
</evidence>
<dbReference type="InterPro" id="IPR036097">
    <property type="entry name" value="HisK_dim/P_sf"/>
</dbReference>
<dbReference type="Pfam" id="PF00672">
    <property type="entry name" value="HAMP"/>
    <property type="match status" value="1"/>
</dbReference>
<dbReference type="Pfam" id="PF00512">
    <property type="entry name" value="HisKA"/>
    <property type="match status" value="1"/>
</dbReference>
<comment type="function">
    <text evidence="15">Member of the two-component regulatory system HssS/HssR involved in intracellular heme homeostasis and tempering of staphylococcal virulence. HssS functions as a heme sensor histidine kinase which is autophosphorylated at a histidine residue and transfers its phosphate group to an aspartate residue of HssR. HssR/HssS activates the expression of hrtAB, an efflux pump, in response to extracellular heme, hemin, hemoglobin or blood.</text>
</comment>
<dbReference type="CDD" id="cd00082">
    <property type="entry name" value="HisKA"/>
    <property type="match status" value="1"/>
</dbReference>
<evidence type="ECO:0000259" key="19">
    <source>
        <dbReference type="PROSITE" id="PS50885"/>
    </source>
</evidence>
<sequence length="463" mass="52171">MMRSLYAKFAAVTIGIMFLSGVIAFFISNTYYQYSLKPQNDEKNTIIALDMAAFIENNQEIAITDYLTNMADIGYQLYLVDKNGQEQLFGAAFRENNLTNAEIQKVLDGDIFHGMVHFPRKTFVTGFFANELKNSIGVPITYQGESYALFIRPDIKLLFNEMHLLFGVLFALTIILSILFVLLSTNYLVKPISRLSTATKQLAKGNFQVNTIQTKRKDELGELSTSFSQMAEQIEKNDRLRKEFVSNISHDIQSPLSNIKGYTNLLSDKGISEEEKNQYTSIINEEISRLSIMTDQLLLLSSLDQNQHIVKKKHFNISSQLKSLLTSYQWLVQEKEIMLSYTLPDLEIDADPSLLNTVWDNLLSNALKYNQPGGSIDIQLTYTEEHCSISFEDTGIGISKEEAERIFDRFYRADASRTRSVKGTGLGLSIVATIVELHGGTVSVQANEAAGTTFTVKLPLKEN</sequence>
<evidence type="ECO:0000256" key="7">
    <source>
        <dbReference type="ARBA" id="ARBA00022692"/>
    </source>
</evidence>
<dbReference type="Gene3D" id="1.10.287.130">
    <property type="match status" value="1"/>
</dbReference>
<dbReference type="SUPFAM" id="SSF158472">
    <property type="entry name" value="HAMP domain-like"/>
    <property type="match status" value="1"/>
</dbReference>
<dbReference type="SUPFAM" id="SSF55874">
    <property type="entry name" value="ATPase domain of HSP90 chaperone/DNA topoisomerase II/histidine kinase"/>
    <property type="match status" value="1"/>
</dbReference>
<dbReference type="EMBL" id="BJYM01000016">
    <property type="protein sequence ID" value="GEN88833.1"/>
    <property type="molecule type" value="Genomic_DNA"/>
</dbReference>